<feature type="domain" description="TPR repeat" evidence="1">
    <location>
        <begin position="1"/>
        <end position="229"/>
    </location>
</feature>
<protein>
    <recommendedName>
        <fullName evidence="1">TPR repeat domain-containing protein</fullName>
    </recommendedName>
</protein>
<dbReference type="RefSeq" id="WP_163666913.1">
    <property type="nucleotide sequence ID" value="NZ_AP022565.1"/>
</dbReference>
<sequence length="531" mass="56191">MAYLYQLSQSLNGKSPEEIKAIEAALPEDQRKALAQSLLIVSNAHALSGAPNTEGVTDTTRDNFVPAAGSISNLPDGVVKELTRDDRFTPTTATPSWGQKAFDSTIGAVLGGDPNAHDVQTVHMNGVAGLQDVKDIFTPAGSGYANGSEATKAMLATASQYANADIDHPYASSDAHGSLKGALADVVQYAGSNDHVSMRDLTSDDQFLRGLLQEHWVENSNKIGDAFRWIDDDPSNKVNGTTANEVAHYIADHKPQLENLPGGGGTFGDKNPGVASGVAEALSPYVGQLAGLSGPENGIEHFKNSGESSAVGMSDMYSVLDQNHESAGIINAATNNAYHNILADTAKNGYNSYDLEVGGRLLDSMSLGAQDSDLFNRETAQWEQAVKEGDEKDNLGKWKDLISLLPEGDKGWALAQAGLGLDAGPGQNPATIAGGDIMRSLIENASPAENTAQYRSSILEGLMQKHPAIADDPSLTPLLTDGKLDPDKFLNNSNASRIIANWFDNNANANGVNESDWKTAISNGQDNDNWG</sequence>
<dbReference type="KEGG" id="malv:MALV_41260"/>
<dbReference type="AlphaFoldDB" id="A0A6N4V003"/>
<dbReference type="Proteomes" id="UP000466906">
    <property type="component" value="Chromosome"/>
</dbReference>
<gene>
    <name evidence="2" type="ORF">MALV_41260</name>
</gene>
<dbReference type="EMBL" id="AP022565">
    <property type="protein sequence ID" value="BBX29001.1"/>
    <property type="molecule type" value="Genomic_DNA"/>
</dbReference>
<evidence type="ECO:0000313" key="2">
    <source>
        <dbReference type="EMBL" id="BBX29001.1"/>
    </source>
</evidence>
<evidence type="ECO:0000313" key="3">
    <source>
        <dbReference type="Proteomes" id="UP000466906"/>
    </source>
</evidence>
<evidence type="ECO:0000259" key="1">
    <source>
        <dbReference type="Pfam" id="PF23275"/>
    </source>
</evidence>
<organism evidence="2 3">
    <name type="scientific">Mycolicibacterium alvei</name>
    <dbReference type="NCBI Taxonomy" id="67081"/>
    <lineage>
        <taxon>Bacteria</taxon>
        <taxon>Bacillati</taxon>
        <taxon>Actinomycetota</taxon>
        <taxon>Actinomycetes</taxon>
        <taxon>Mycobacteriales</taxon>
        <taxon>Mycobacteriaceae</taxon>
        <taxon>Mycolicibacterium</taxon>
    </lineage>
</organism>
<reference evidence="2 3" key="1">
    <citation type="journal article" date="2019" name="Emerg. Microbes Infect.">
        <title>Comprehensive subspecies identification of 175 nontuberculous mycobacteria species based on 7547 genomic profiles.</title>
        <authorList>
            <person name="Matsumoto Y."/>
            <person name="Kinjo T."/>
            <person name="Motooka D."/>
            <person name="Nabeya D."/>
            <person name="Jung N."/>
            <person name="Uechi K."/>
            <person name="Horii T."/>
            <person name="Iida T."/>
            <person name="Fujita J."/>
            <person name="Nakamura S."/>
        </authorList>
    </citation>
    <scope>NUCLEOTIDE SEQUENCE [LARGE SCALE GENOMIC DNA]</scope>
    <source>
        <strain evidence="2 3">JCM 12272</strain>
    </source>
</reference>
<name>A0A6N4V003_9MYCO</name>
<dbReference type="Pfam" id="PF23275">
    <property type="entry name" value="TPR_23"/>
    <property type="match status" value="1"/>
</dbReference>
<proteinExistence type="predicted"/>
<keyword evidence="3" id="KW-1185">Reference proteome</keyword>
<dbReference type="InterPro" id="IPR057037">
    <property type="entry name" value="TPR_rep_actino"/>
</dbReference>
<accession>A0A6N4V003</accession>